<protein>
    <submittedName>
        <fullName evidence="1">Uncharacterized protein</fullName>
    </submittedName>
</protein>
<gene>
    <name evidence="1" type="ORF">GWI33_001749</name>
</gene>
<accession>A0A834IL16</accession>
<sequence>MRNADDRHYAILRSSPTAGLYLNGAVTHPRRFPEINNTIFLSANVAIGSIQARWLMSRVFPGDLRDLQYIQDVLTPVASPYPTAAVFSTALSLVLA</sequence>
<dbReference type="Proteomes" id="UP000625711">
    <property type="component" value="Unassembled WGS sequence"/>
</dbReference>
<organism evidence="1 2">
    <name type="scientific">Rhynchophorus ferrugineus</name>
    <name type="common">Red palm weevil</name>
    <name type="synonym">Curculio ferrugineus</name>
    <dbReference type="NCBI Taxonomy" id="354439"/>
    <lineage>
        <taxon>Eukaryota</taxon>
        <taxon>Metazoa</taxon>
        <taxon>Ecdysozoa</taxon>
        <taxon>Arthropoda</taxon>
        <taxon>Hexapoda</taxon>
        <taxon>Insecta</taxon>
        <taxon>Pterygota</taxon>
        <taxon>Neoptera</taxon>
        <taxon>Endopterygota</taxon>
        <taxon>Coleoptera</taxon>
        <taxon>Polyphaga</taxon>
        <taxon>Cucujiformia</taxon>
        <taxon>Curculionidae</taxon>
        <taxon>Dryophthorinae</taxon>
        <taxon>Rhynchophorus</taxon>
    </lineage>
</organism>
<keyword evidence="2" id="KW-1185">Reference proteome</keyword>
<proteinExistence type="predicted"/>
<dbReference type="EMBL" id="JAACXV010000149">
    <property type="protein sequence ID" value="KAF7282939.1"/>
    <property type="molecule type" value="Genomic_DNA"/>
</dbReference>
<comment type="caution">
    <text evidence="1">The sequence shown here is derived from an EMBL/GenBank/DDBJ whole genome shotgun (WGS) entry which is preliminary data.</text>
</comment>
<dbReference type="AlphaFoldDB" id="A0A834IL16"/>
<evidence type="ECO:0000313" key="1">
    <source>
        <dbReference type="EMBL" id="KAF7282939.1"/>
    </source>
</evidence>
<reference evidence="1" key="1">
    <citation type="submission" date="2020-08" db="EMBL/GenBank/DDBJ databases">
        <title>Genome sequencing and assembly of the red palm weevil Rhynchophorus ferrugineus.</title>
        <authorList>
            <person name="Dias G.B."/>
            <person name="Bergman C.M."/>
            <person name="Manee M."/>
        </authorList>
    </citation>
    <scope>NUCLEOTIDE SEQUENCE</scope>
    <source>
        <strain evidence="1">AA-2017</strain>
        <tissue evidence="1">Whole larva</tissue>
    </source>
</reference>
<evidence type="ECO:0000313" key="2">
    <source>
        <dbReference type="Proteomes" id="UP000625711"/>
    </source>
</evidence>
<name>A0A834IL16_RHYFE</name>